<evidence type="ECO:0000256" key="5">
    <source>
        <dbReference type="ARBA" id="ARBA00013882"/>
    </source>
</evidence>
<evidence type="ECO:0000256" key="3">
    <source>
        <dbReference type="ARBA" id="ARBA00011245"/>
    </source>
</evidence>
<dbReference type="EMBL" id="CP032550">
    <property type="protein sequence ID" value="QGU28489.1"/>
    <property type="molecule type" value="Genomic_DNA"/>
</dbReference>
<evidence type="ECO:0000256" key="7">
    <source>
        <dbReference type="ARBA" id="ARBA00022679"/>
    </source>
</evidence>
<dbReference type="Pfam" id="PF18085">
    <property type="entry name" value="Mak_N_cap"/>
    <property type="match status" value="1"/>
</dbReference>
<dbReference type="GO" id="GO:0005978">
    <property type="term" value="P:glycogen biosynthetic process"/>
    <property type="evidence" value="ECO:0007669"/>
    <property type="project" value="UniProtKB-UniPathway"/>
</dbReference>
<evidence type="ECO:0000313" key="18">
    <source>
        <dbReference type="Proteomes" id="UP000422989"/>
    </source>
</evidence>
<feature type="domain" description="Aminoglycoside phosphotransferase" evidence="15">
    <location>
        <begin position="253"/>
        <end position="395"/>
    </location>
</feature>
<keyword evidence="6" id="KW-0321">Glycogen metabolism</keyword>
<proteinExistence type="inferred from homology"/>
<accession>A0A6I6E3H0</accession>
<dbReference type="OrthoDB" id="3787729at2"/>
<dbReference type="InterPro" id="IPR002575">
    <property type="entry name" value="Aminoglycoside_PTrfase"/>
</dbReference>
<dbReference type="GO" id="GO:0016301">
    <property type="term" value="F:kinase activity"/>
    <property type="evidence" value="ECO:0007669"/>
    <property type="project" value="UniProtKB-KW"/>
</dbReference>
<evidence type="ECO:0000256" key="10">
    <source>
        <dbReference type="ARBA" id="ARBA00022840"/>
    </source>
</evidence>
<dbReference type="InterPro" id="IPR011009">
    <property type="entry name" value="Kinase-like_dom_sf"/>
</dbReference>
<keyword evidence="12" id="KW-0119">Carbohydrate metabolism</keyword>
<comment type="similarity">
    <text evidence="2">Belongs to the aminoglycoside phosphotransferase family.</text>
</comment>
<reference evidence="17 18" key="1">
    <citation type="submission" date="2018-09" db="EMBL/GenBank/DDBJ databases">
        <title>Whole genome sequencing of Microbacterium oryzae strain MB-10T.</title>
        <authorList>
            <person name="Das S.K."/>
        </authorList>
    </citation>
    <scope>NUCLEOTIDE SEQUENCE [LARGE SCALE GENOMIC DNA]</scope>
    <source>
        <strain evidence="17 18">MB-10</strain>
    </source>
</reference>
<dbReference type="Pfam" id="PF01636">
    <property type="entry name" value="APH"/>
    <property type="match status" value="1"/>
</dbReference>
<comment type="subunit">
    <text evidence="3">Monomer.</text>
</comment>
<name>A0A6I6E3H0_9MICO</name>
<comment type="pathway">
    <text evidence="1">Glycan biosynthesis; glycogen biosynthesis.</text>
</comment>
<sequence length="480" mass="52565">MTAIDHALLEGYLVRTRWFGGKGRPFQVTDVHTIAELLGSARRPDTALYLVTVAYSDEEGGTEQYQVPLSSYDEIEERIGHAYVGPIETDGHVRHLYDAVHDREAMALWLDGFVAAEGDGVAGSGSIRFRRVSAGPALDPALRSSPLTGEQSNSSLRFDDTAIMKLFRKVSPGINPDIEIHAELTRAGSEHIAELYGWVEADVDGQVMHLAMLQEFLRTAADGFELATGSVRTLLADPEQSIDESGGDFAGEAARLGEALAEVHGVLRERFPAEHRGPESTAELARSMSDRLDRARRTVPELEPYAARLQAAYDAVAALDGLDIQRVHGDLHLGQTLRTSHGWRIVDFEGEPGRPFDERALPDSPWRDVAGMLRSFDYAPGVVEMSLASHGSEDDEQALRAERAQEWSERARSRLLRSYVAALGQTAGADGEGAELTAEQHTLLQAYVADKAVYEAVYEKRNRPSWIGIPLATLERIGGA</sequence>
<keyword evidence="11" id="KW-0320">Glycogen biosynthesis</keyword>
<evidence type="ECO:0000256" key="11">
    <source>
        <dbReference type="ARBA" id="ARBA00023056"/>
    </source>
</evidence>
<evidence type="ECO:0000259" key="15">
    <source>
        <dbReference type="Pfam" id="PF01636"/>
    </source>
</evidence>
<gene>
    <name evidence="17" type="ORF">D7D94_13015</name>
</gene>
<evidence type="ECO:0000256" key="4">
    <source>
        <dbReference type="ARBA" id="ARBA00011962"/>
    </source>
</evidence>
<dbReference type="KEGG" id="moj:D7D94_13015"/>
<evidence type="ECO:0000256" key="14">
    <source>
        <dbReference type="ARBA" id="ARBA00049067"/>
    </source>
</evidence>
<keyword evidence="7" id="KW-0808">Transferase</keyword>
<evidence type="ECO:0000259" key="16">
    <source>
        <dbReference type="Pfam" id="PF18085"/>
    </source>
</evidence>
<keyword evidence="10" id="KW-0067">ATP-binding</keyword>
<comment type="catalytic activity">
    <reaction evidence="14">
        <text>D-maltose + ATP = alpha-maltose 1-phosphate + ADP + H(+)</text>
        <dbReference type="Rhea" id="RHEA:31915"/>
        <dbReference type="ChEBI" id="CHEBI:15378"/>
        <dbReference type="ChEBI" id="CHEBI:17306"/>
        <dbReference type="ChEBI" id="CHEBI:30616"/>
        <dbReference type="ChEBI" id="CHEBI:63576"/>
        <dbReference type="ChEBI" id="CHEBI:456216"/>
        <dbReference type="EC" id="2.7.1.175"/>
    </reaction>
</comment>
<evidence type="ECO:0000256" key="9">
    <source>
        <dbReference type="ARBA" id="ARBA00022777"/>
    </source>
</evidence>
<dbReference type="AlphaFoldDB" id="A0A6I6E3H0"/>
<evidence type="ECO:0000256" key="1">
    <source>
        <dbReference type="ARBA" id="ARBA00004964"/>
    </source>
</evidence>
<dbReference type="Proteomes" id="UP000422989">
    <property type="component" value="Chromosome"/>
</dbReference>
<evidence type="ECO:0000313" key="17">
    <source>
        <dbReference type="EMBL" id="QGU28489.1"/>
    </source>
</evidence>
<evidence type="ECO:0000256" key="12">
    <source>
        <dbReference type="ARBA" id="ARBA00023277"/>
    </source>
</evidence>
<dbReference type="RefSeq" id="WP_156243033.1">
    <property type="nucleotide sequence ID" value="NZ_BAAAZL010000003.1"/>
</dbReference>
<protein>
    <recommendedName>
        <fullName evidence="5">Maltokinase</fullName>
        <ecNumber evidence="4">2.7.1.175</ecNumber>
    </recommendedName>
    <alternativeName>
        <fullName evidence="13">Maltose-1-phosphate synthase</fullName>
    </alternativeName>
</protein>
<dbReference type="GO" id="GO:0005524">
    <property type="term" value="F:ATP binding"/>
    <property type="evidence" value="ECO:0007669"/>
    <property type="project" value="UniProtKB-KW"/>
</dbReference>
<keyword evidence="18" id="KW-1185">Reference proteome</keyword>
<evidence type="ECO:0000256" key="8">
    <source>
        <dbReference type="ARBA" id="ARBA00022741"/>
    </source>
</evidence>
<dbReference type="Gene3D" id="3.90.1200.10">
    <property type="match status" value="1"/>
</dbReference>
<feature type="domain" description="Maltokinase N-terminal cap" evidence="16">
    <location>
        <begin position="12"/>
        <end position="102"/>
    </location>
</feature>
<dbReference type="EC" id="2.7.1.175" evidence="4"/>
<keyword evidence="8" id="KW-0547">Nucleotide-binding</keyword>
<keyword evidence="9" id="KW-0418">Kinase</keyword>
<organism evidence="17 18">
    <name type="scientific">Microbacterium oryzae</name>
    <dbReference type="NCBI Taxonomy" id="743009"/>
    <lineage>
        <taxon>Bacteria</taxon>
        <taxon>Bacillati</taxon>
        <taxon>Actinomycetota</taxon>
        <taxon>Actinomycetes</taxon>
        <taxon>Micrococcales</taxon>
        <taxon>Microbacteriaceae</taxon>
        <taxon>Microbacterium</taxon>
    </lineage>
</organism>
<dbReference type="UniPathway" id="UPA00164"/>
<dbReference type="InterPro" id="IPR040999">
    <property type="entry name" value="Mak_N_cap"/>
</dbReference>
<dbReference type="SUPFAM" id="SSF56112">
    <property type="entry name" value="Protein kinase-like (PK-like)"/>
    <property type="match status" value="1"/>
</dbReference>
<evidence type="ECO:0000256" key="6">
    <source>
        <dbReference type="ARBA" id="ARBA00022600"/>
    </source>
</evidence>
<evidence type="ECO:0000256" key="13">
    <source>
        <dbReference type="ARBA" id="ARBA00031251"/>
    </source>
</evidence>
<evidence type="ECO:0000256" key="2">
    <source>
        <dbReference type="ARBA" id="ARBA00006219"/>
    </source>
</evidence>